<accession>A0A5N5HH51</accession>
<dbReference type="OrthoDB" id="66546at2759"/>
<dbReference type="GO" id="GO:0007020">
    <property type="term" value="P:microtubule nucleation"/>
    <property type="evidence" value="ECO:0007669"/>
    <property type="project" value="InterPro"/>
</dbReference>
<evidence type="ECO:0000256" key="4">
    <source>
        <dbReference type="ARBA" id="ARBA00023212"/>
    </source>
</evidence>
<evidence type="ECO:0000256" key="2">
    <source>
        <dbReference type="ARBA" id="ARBA00022490"/>
    </source>
</evidence>
<dbReference type="GO" id="GO:0000930">
    <property type="term" value="C:gamma-tubulin complex"/>
    <property type="evidence" value="ECO:0007669"/>
    <property type="project" value="TreeGrafter"/>
</dbReference>
<dbReference type="Proteomes" id="UP000327157">
    <property type="component" value="Chromosome 2"/>
</dbReference>
<dbReference type="EMBL" id="SMOL01000157">
    <property type="protein sequence ID" value="KAB2627175.1"/>
    <property type="molecule type" value="Genomic_DNA"/>
</dbReference>
<evidence type="ECO:0000256" key="3">
    <source>
        <dbReference type="ARBA" id="ARBA00022701"/>
    </source>
</evidence>
<dbReference type="InterPro" id="IPR041470">
    <property type="entry name" value="GCP_N"/>
</dbReference>
<comment type="subcellular location">
    <subcellularLocation>
        <location evidence="5">Cytoplasm</location>
        <location evidence="5">Cytoskeleton</location>
        <location evidence="5">Microtubule organizing center</location>
    </subcellularLocation>
</comment>
<dbReference type="InterPro" id="IPR007259">
    <property type="entry name" value="GCP"/>
</dbReference>
<dbReference type="GO" id="GO:0051321">
    <property type="term" value="P:meiotic cell cycle"/>
    <property type="evidence" value="ECO:0007669"/>
    <property type="project" value="TreeGrafter"/>
</dbReference>
<keyword evidence="4 5" id="KW-0206">Cytoskeleton</keyword>
<keyword evidence="2 5" id="KW-0963">Cytoplasm</keyword>
<dbReference type="GO" id="GO:0051011">
    <property type="term" value="F:microtubule minus-end binding"/>
    <property type="evidence" value="ECO:0007669"/>
    <property type="project" value="TreeGrafter"/>
</dbReference>
<reference evidence="9" key="2">
    <citation type="submission" date="2019-10" db="EMBL/GenBank/DDBJ databases">
        <title>A de novo genome assembly of a pear dwarfing rootstock.</title>
        <authorList>
            <person name="Wang F."/>
            <person name="Wang J."/>
            <person name="Li S."/>
            <person name="Zhang Y."/>
            <person name="Fang M."/>
            <person name="Ma L."/>
            <person name="Zhao Y."/>
            <person name="Jiang S."/>
        </authorList>
    </citation>
    <scope>NUCLEOTIDE SEQUENCE [LARGE SCALE GENOMIC DNA]</scope>
</reference>
<dbReference type="GO" id="GO:0000278">
    <property type="term" value="P:mitotic cell cycle"/>
    <property type="evidence" value="ECO:0007669"/>
    <property type="project" value="TreeGrafter"/>
</dbReference>
<keyword evidence="9" id="KW-1185">Reference proteome</keyword>
<proteinExistence type="inferred from homology"/>
<evidence type="ECO:0000259" key="6">
    <source>
        <dbReference type="Pfam" id="PF04130"/>
    </source>
</evidence>
<evidence type="ECO:0000256" key="5">
    <source>
        <dbReference type="RuleBase" id="RU363050"/>
    </source>
</evidence>
<comment type="function">
    <text evidence="5">Component of the gamma-tubulin ring complex (gTuRC) which mediates microtubule nucleation.</text>
</comment>
<evidence type="ECO:0000259" key="7">
    <source>
        <dbReference type="Pfam" id="PF17681"/>
    </source>
</evidence>
<dbReference type="Gene3D" id="1.20.120.1900">
    <property type="entry name" value="Gamma-tubulin complex, C-terminal domain"/>
    <property type="match status" value="1"/>
</dbReference>
<comment type="similarity">
    <text evidence="1 5">Belongs to the TUBGCP family.</text>
</comment>
<comment type="caution">
    <text evidence="8">The sequence shown here is derived from an EMBL/GenBank/DDBJ whole genome shotgun (WGS) entry which is preliminary data.</text>
</comment>
<dbReference type="GO" id="GO:0031122">
    <property type="term" value="P:cytoplasmic microtubule organization"/>
    <property type="evidence" value="ECO:0007669"/>
    <property type="project" value="TreeGrafter"/>
</dbReference>
<feature type="domain" description="Gamma tubulin complex component protein N-terminal" evidence="7">
    <location>
        <begin position="48"/>
        <end position="193"/>
    </location>
</feature>
<dbReference type="GO" id="GO:0051225">
    <property type="term" value="P:spindle assembly"/>
    <property type="evidence" value="ECO:0007669"/>
    <property type="project" value="TreeGrafter"/>
</dbReference>
<gene>
    <name evidence="8" type="ORF">D8674_020793</name>
</gene>
<dbReference type="PANTHER" id="PTHR19302:SF33">
    <property type="entry name" value="GAMMA-TUBULIN COMPLEX COMPONENT 5"/>
    <property type="match status" value="1"/>
</dbReference>
<dbReference type="AlphaFoldDB" id="A0A5N5HH51"/>
<name>A0A5N5HH51_9ROSA</name>
<dbReference type="InterPro" id="IPR040457">
    <property type="entry name" value="GCP_C"/>
</dbReference>
<dbReference type="Pfam" id="PF04130">
    <property type="entry name" value="GCP_C_terminal"/>
    <property type="match status" value="1"/>
</dbReference>
<protein>
    <recommendedName>
        <fullName evidence="5">Gamma-tubulin complex component</fullName>
    </recommendedName>
</protein>
<dbReference type="GO" id="GO:0005874">
    <property type="term" value="C:microtubule"/>
    <property type="evidence" value="ECO:0007669"/>
    <property type="project" value="UniProtKB-KW"/>
</dbReference>
<organism evidence="8 9">
    <name type="scientific">Pyrus ussuriensis x Pyrus communis</name>
    <dbReference type="NCBI Taxonomy" id="2448454"/>
    <lineage>
        <taxon>Eukaryota</taxon>
        <taxon>Viridiplantae</taxon>
        <taxon>Streptophyta</taxon>
        <taxon>Embryophyta</taxon>
        <taxon>Tracheophyta</taxon>
        <taxon>Spermatophyta</taxon>
        <taxon>Magnoliopsida</taxon>
        <taxon>eudicotyledons</taxon>
        <taxon>Gunneridae</taxon>
        <taxon>Pentapetalae</taxon>
        <taxon>rosids</taxon>
        <taxon>fabids</taxon>
        <taxon>Rosales</taxon>
        <taxon>Rosaceae</taxon>
        <taxon>Amygdaloideae</taxon>
        <taxon>Maleae</taxon>
        <taxon>Pyrus</taxon>
    </lineage>
</organism>
<keyword evidence="3 5" id="KW-0493">Microtubule</keyword>
<dbReference type="PANTHER" id="PTHR19302">
    <property type="entry name" value="GAMMA TUBULIN COMPLEX PROTEIN"/>
    <property type="match status" value="1"/>
</dbReference>
<feature type="domain" description="Gamma tubulin complex component C-terminal" evidence="6">
    <location>
        <begin position="441"/>
        <end position="741"/>
    </location>
</feature>
<evidence type="ECO:0000313" key="9">
    <source>
        <dbReference type="Proteomes" id="UP000327157"/>
    </source>
</evidence>
<dbReference type="GO" id="GO:0043015">
    <property type="term" value="F:gamma-tubulin binding"/>
    <property type="evidence" value="ECO:0007669"/>
    <property type="project" value="InterPro"/>
</dbReference>
<dbReference type="Pfam" id="PF17681">
    <property type="entry name" value="GCP_N_terminal"/>
    <property type="match status" value="1"/>
</dbReference>
<evidence type="ECO:0000313" key="8">
    <source>
        <dbReference type="EMBL" id="KAB2627175.1"/>
    </source>
</evidence>
<dbReference type="InterPro" id="IPR042241">
    <property type="entry name" value="GCP_C_sf"/>
</dbReference>
<dbReference type="GO" id="GO:0000922">
    <property type="term" value="C:spindle pole"/>
    <property type="evidence" value="ECO:0007669"/>
    <property type="project" value="InterPro"/>
</dbReference>
<evidence type="ECO:0000256" key="1">
    <source>
        <dbReference type="ARBA" id="ARBA00010337"/>
    </source>
</evidence>
<reference evidence="8 9" key="1">
    <citation type="submission" date="2019-09" db="EMBL/GenBank/DDBJ databases">
        <authorList>
            <person name="Ou C."/>
        </authorList>
    </citation>
    <scope>NUCLEOTIDE SEQUENCE [LARGE SCALE GENOMIC DNA]</scope>
    <source>
        <strain evidence="8">S2</strain>
        <tissue evidence="8">Leaf</tissue>
    </source>
</reference>
<sequence>MSLRKKIISTTILCSGAEYLLQIVHGAIPQVYFESNSSLPAAYLAVHVLDHLYKKLDEVCLVRGGEEEDYQMLLYLFIGSILPYNEGLDSWLFEGTLDDPYGEMFLYANKAISVYETDFWEKSYLLRQVQYQMLDVATSASVTSFMKGKECGNKDLQSCPLFIKDIAKSTVSAGKLLQLIRHIPMTSSVVYRNGNDSEVDGFGSFNKGLIGHGDHIFQHISTKQKVESDDSVIVPVKCSEKLWCKFLVDTLAEKRVTEPESARDNGKGFTDANEEKMFAENPVLTVCQKIPSKNGDAWKSLNFSRNLCLPPLNDEALRKAIFGVESGSTFLAEGTNCTFGFRFGESEYLRSQDDSHMLQSLFPFPTLLPSVQDELCMSELLPFQKNSTLSSRVLAWIQHFEPRSTPLPVVIVQECLTVYMQKQVDCIGRHILSKLMNDWKLMDELAVLCAIFLLWSGDLLQHFLTVIFNKLDKGETWDDDFEMLLSFPDSLIVSLTKNHDLNGNEQPKMASLPSTPHKSRVQSFGMDGLDQLNFTYKVSWPLELIANAEAIKKYNQVMGFLLKVKRAKFVLDIARRWMWKGRGSAANNHKRHWLVEQKLLHFVDAFHQYVMDRVYHNAWRELCEGMAAARSLDEVIEVHELYLLTIQRQCFVVPDKLWALIASRINNILGLALDFYSIQLTLSGGTVSAIKAKCEMEVDRIEKQFDDCIAFLLRVLSFKLNVGHFPHLADLVTRINYNYFYMSDAGNLRTLPTSENVASRLGKAFLGRTE</sequence>
<reference evidence="8 9" key="3">
    <citation type="submission" date="2019-11" db="EMBL/GenBank/DDBJ databases">
        <title>A de novo genome assembly of a pear dwarfing rootstock.</title>
        <authorList>
            <person name="Wang F."/>
            <person name="Wang J."/>
            <person name="Li S."/>
            <person name="Zhang Y."/>
            <person name="Fang M."/>
            <person name="Ma L."/>
            <person name="Zhao Y."/>
            <person name="Jiang S."/>
        </authorList>
    </citation>
    <scope>NUCLEOTIDE SEQUENCE [LARGE SCALE GENOMIC DNA]</scope>
    <source>
        <strain evidence="8">S2</strain>
        <tissue evidence="8">Leaf</tissue>
    </source>
</reference>